<dbReference type="KEGG" id="cfus:CYFUS_003558"/>
<name>A0A250J3R0_9BACT</name>
<protein>
    <recommendedName>
        <fullName evidence="4">Caspase domain-containing protein</fullName>
    </recommendedName>
</protein>
<reference evidence="2 3" key="1">
    <citation type="submission" date="2017-06" db="EMBL/GenBank/DDBJ databases">
        <title>Sequencing and comparative analysis of myxobacterial genomes.</title>
        <authorList>
            <person name="Rupp O."/>
            <person name="Goesmann A."/>
            <person name="Sogaard-Andersen L."/>
        </authorList>
    </citation>
    <scope>NUCLEOTIDE SEQUENCE [LARGE SCALE GENOMIC DNA]</scope>
    <source>
        <strain evidence="2 3">DSM 52655</strain>
    </source>
</reference>
<evidence type="ECO:0008006" key="4">
    <source>
        <dbReference type="Google" id="ProtNLM"/>
    </source>
</evidence>
<organism evidence="2 3">
    <name type="scientific">Cystobacter fuscus</name>
    <dbReference type="NCBI Taxonomy" id="43"/>
    <lineage>
        <taxon>Bacteria</taxon>
        <taxon>Pseudomonadati</taxon>
        <taxon>Myxococcota</taxon>
        <taxon>Myxococcia</taxon>
        <taxon>Myxococcales</taxon>
        <taxon>Cystobacterineae</taxon>
        <taxon>Archangiaceae</taxon>
        <taxon>Cystobacter</taxon>
    </lineage>
</organism>
<dbReference type="AlphaFoldDB" id="A0A250J3R0"/>
<dbReference type="RefSeq" id="WP_095986342.1">
    <property type="nucleotide sequence ID" value="NZ_CP022098.1"/>
</dbReference>
<proteinExistence type="predicted"/>
<feature type="compositionally biased region" description="Pro residues" evidence="1">
    <location>
        <begin position="397"/>
        <end position="407"/>
    </location>
</feature>
<evidence type="ECO:0000256" key="1">
    <source>
        <dbReference type="SAM" id="MobiDB-lite"/>
    </source>
</evidence>
<dbReference type="EMBL" id="CP022098">
    <property type="protein sequence ID" value="ATB38127.1"/>
    <property type="molecule type" value="Genomic_DNA"/>
</dbReference>
<dbReference type="Gene3D" id="3.40.50.1460">
    <property type="match status" value="1"/>
</dbReference>
<gene>
    <name evidence="2" type="ORF">CYFUS_003558</name>
</gene>
<evidence type="ECO:0000313" key="2">
    <source>
        <dbReference type="EMBL" id="ATB38127.1"/>
    </source>
</evidence>
<dbReference type="Proteomes" id="UP000217257">
    <property type="component" value="Chromosome"/>
</dbReference>
<accession>A0A250J3R0</accession>
<evidence type="ECO:0000313" key="3">
    <source>
        <dbReference type="Proteomes" id="UP000217257"/>
    </source>
</evidence>
<feature type="region of interest" description="Disordered" evidence="1">
    <location>
        <begin position="391"/>
        <end position="420"/>
    </location>
</feature>
<sequence length="420" mass="45908">MDPSFEDPEPEVSEPEAVFEPLRTPPRASSFLVLGGGGEPASNEIALEKNVLYFQRTLQSLGFAPESASIYFANGTDGKATVRYRAGGRGTRDSFKSLEIPHLKGAATLEHFLEWLEDNARKAPERPVFLYFTGHGGMNGNNLDNNHLALWDSDTLTVRAFGLFLGRLPSTTPVVTMMSQCYSGSFANFIYQDANPQHSVVAQPRCGFFATVEYLPSVGCTPEVDEADYRDYSSSFFAGLAGVSRTGSVVASADHDGDGRVSYAEAHAFAKVDGETTDLPISTSEAWLQRRVRGVDMRAFLSKPILDVSRTGRPEQRYVVDSLVRRLSFVTERSWLDNLQAVELKTEEREADAMRLRMELLNIGMEHKVRASGSAPALAVLERLLQCERGSWDSPPGVAPAPVPAPPSAASQDHDKGNAT</sequence>